<dbReference type="PANTHER" id="PTHR24198">
    <property type="entry name" value="ANKYRIN REPEAT AND PROTEIN KINASE DOMAIN-CONTAINING PROTEIN"/>
    <property type="match status" value="1"/>
</dbReference>
<dbReference type="Proteomes" id="UP001642464">
    <property type="component" value="Unassembled WGS sequence"/>
</dbReference>
<dbReference type="PANTHER" id="PTHR24198:SF165">
    <property type="entry name" value="ANKYRIN REPEAT-CONTAINING PROTEIN-RELATED"/>
    <property type="match status" value="1"/>
</dbReference>
<gene>
    <name evidence="4" type="ORF">SCF082_LOCUS35212</name>
</gene>
<keyword evidence="2 3" id="KW-0040">ANK repeat</keyword>
<keyword evidence="5" id="KW-1185">Reference proteome</keyword>
<evidence type="ECO:0000256" key="1">
    <source>
        <dbReference type="ARBA" id="ARBA00022737"/>
    </source>
</evidence>
<dbReference type="SUPFAM" id="SSF48403">
    <property type="entry name" value="Ankyrin repeat"/>
    <property type="match status" value="2"/>
</dbReference>
<accession>A0ABP0P8Q1</accession>
<reference evidence="4 5" key="1">
    <citation type="submission" date="2024-02" db="EMBL/GenBank/DDBJ databases">
        <authorList>
            <person name="Chen Y."/>
            <person name="Shah S."/>
            <person name="Dougan E. K."/>
            <person name="Thang M."/>
            <person name="Chan C."/>
        </authorList>
    </citation>
    <scope>NUCLEOTIDE SEQUENCE [LARGE SCALE GENOMIC DNA]</scope>
</reference>
<feature type="repeat" description="ANK" evidence="3">
    <location>
        <begin position="1228"/>
        <end position="1260"/>
    </location>
</feature>
<keyword evidence="4" id="KW-0675">Receptor</keyword>
<organism evidence="4 5">
    <name type="scientific">Durusdinium trenchii</name>
    <dbReference type="NCBI Taxonomy" id="1381693"/>
    <lineage>
        <taxon>Eukaryota</taxon>
        <taxon>Sar</taxon>
        <taxon>Alveolata</taxon>
        <taxon>Dinophyceae</taxon>
        <taxon>Suessiales</taxon>
        <taxon>Symbiodiniaceae</taxon>
        <taxon>Durusdinium</taxon>
    </lineage>
</organism>
<evidence type="ECO:0000313" key="5">
    <source>
        <dbReference type="Proteomes" id="UP001642464"/>
    </source>
</evidence>
<evidence type="ECO:0000256" key="3">
    <source>
        <dbReference type="PROSITE-ProRule" id="PRU00023"/>
    </source>
</evidence>
<dbReference type="PROSITE" id="PS50088">
    <property type="entry name" value="ANK_REPEAT"/>
    <property type="match status" value="2"/>
</dbReference>
<proteinExistence type="predicted"/>
<dbReference type="GO" id="GO:0016301">
    <property type="term" value="F:kinase activity"/>
    <property type="evidence" value="ECO:0007669"/>
    <property type="project" value="UniProtKB-KW"/>
</dbReference>
<dbReference type="SMART" id="SM00248">
    <property type="entry name" value="ANK"/>
    <property type="match status" value="7"/>
</dbReference>
<name>A0ABP0P8Q1_9DINO</name>
<evidence type="ECO:0000313" key="4">
    <source>
        <dbReference type="EMBL" id="CAK9071045.1"/>
    </source>
</evidence>
<dbReference type="InterPro" id="IPR002110">
    <property type="entry name" value="Ankyrin_rpt"/>
</dbReference>
<comment type="caution">
    <text evidence="4">The sequence shown here is derived from an EMBL/GenBank/DDBJ whole genome shotgun (WGS) entry which is preliminary data.</text>
</comment>
<sequence>MNKGPVAAANLAADWFAIPQITARTAGVNEDTVKSDAAAAVQSIPGYVEARRVGLAEGRSGGHMTQTWSPATWLSRGWCRAEWWCHLLSNKVDSSVILVYSAKEAEFMFPLNWQHHIVSRGNFTVESDREVVVRLSEKALESKIRFLHRPVGALAHAGAASAGKRTGDWSMYRYLLAQRPRLLAEETDEGEMRKGGTIAGFEMPNACCGGDAPRQEPVEAPSVEDFCEQFHFKNAQEAVSSPGPMTGMLCAIFAGDVPMVRRLVMQRSDVTNARVKDLGHLGFFDTQSLLISATKSNQNAKMLTTLIELRADVELRSRVGVNCAFVARAPEHVEVFLMLGRSWHSPCMPMGLTPLTGAVVWSSTETVMAMHLGDAGAQLLVGFFQKRRQGLEARCDPNPPHLGAGYGPLHGLTFLARSRLDSRKIAETLIAHRADVMPGGRDGTENTRAAPSGLVGFLSAASRLHAAAATWTLGEGGCGLEALRRLRECEEDRSAAAGFECWNRQRLTLQLLCRTGPESPSFTTDASSIPADIKAAQWPHLGLTALGCAAFVGDEQLARLFLEHGPVARSAQIFGKVIRANDRGDLPIDSAMLNGHVAWSRCQVPDSRQSEPRWESRPHRVFRAMRLLRHQAAPVPAPEGSGFSTMGFDRICGTCCAAESTEMTGTFGAASTALVHEMFFPMYVVKALVGVAQDEQVGTMLGVMIGSQALAKRTYGLDEWKILISGIDSVSDFLEMTGPPAAHAELQAKGLLHQWRPEMFVIFVSHQWLSFEHPDPKGEQASFLRAALRNVINGTTQVEMDMVTESGGPGFPCEGRRWIAGGYLFLDWFAIPQVTARAAGVNEDVVKSDAAKAVQSIPAYVEVANIFLGLVCPLQHYETGSICNFSSWLSRGWCRAELWCHVLSNKPDTRVIVIHSKLEVEFMFALNWQHNSISNGQFTVESDRAVVVQLGHLALQSKIQYLSQKGPLWAYRFYSALIPRLFKQETAAARSTSPQHFVELFRFPNFKAAVEDTSSMNGVLCALFAGDAEMLRLLGQQRADMNGRLHGLETLGYFDSQTPLMAALKSQQESEVISALLEMRADVDLKSRTYIKCTYLVRSPEHVKLLLAARADFQHSGPGNLTALTGAASWASASTVQSILDAGYSPNDTNAQANKVHIIGYTPLHGLAIHSRDNPEALESARILIESRADVNAQARPKGWLKVGIPLANLYSYFRPRSRRVQHLAYFPGITPLGITAWSGDQRLAELLLEYHADVSLTNDMGKTPEDLALELGQKHLLPLLATFAV</sequence>
<keyword evidence="4" id="KW-0418">Kinase</keyword>
<keyword evidence="1" id="KW-0677">Repeat</keyword>
<dbReference type="Pfam" id="PF00023">
    <property type="entry name" value="Ank"/>
    <property type="match status" value="1"/>
</dbReference>
<feature type="repeat" description="ANK" evidence="3">
    <location>
        <begin position="1055"/>
        <end position="1088"/>
    </location>
</feature>
<dbReference type="Gene3D" id="1.25.40.20">
    <property type="entry name" value="Ankyrin repeat-containing domain"/>
    <property type="match status" value="2"/>
</dbReference>
<keyword evidence="4" id="KW-0808">Transferase</keyword>
<dbReference type="PROSITE" id="PS50297">
    <property type="entry name" value="ANK_REP_REGION"/>
    <property type="match status" value="1"/>
</dbReference>
<evidence type="ECO:0000256" key="2">
    <source>
        <dbReference type="ARBA" id="ARBA00023043"/>
    </source>
</evidence>
<dbReference type="EMBL" id="CAXAMM010033334">
    <property type="protein sequence ID" value="CAK9071045.1"/>
    <property type="molecule type" value="Genomic_DNA"/>
</dbReference>
<dbReference type="InterPro" id="IPR036770">
    <property type="entry name" value="Ankyrin_rpt-contain_sf"/>
</dbReference>
<protein>
    <submittedName>
        <fullName evidence="4">Receptor-interacting serine/threonine-protein kinase 4 (Ankyrin repeat domain-containing protein 3) (PKC-delta-interacting protein kinase)</fullName>
    </submittedName>
</protein>